<evidence type="ECO:0000313" key="5">
    <source>
        <dbReference type="Proteomes" id="UP000176288"/>
    </source>
</evidence>
<keyword evidence="1" id="KW-0809">Transit peptide</keyword>
<evidence type="ECO:0000256" key="2">
    <source>
        <dbReference type="SAM" id="MobiDB-lite"/>
    </source>
</evidence>
<dbReference type="Gene3D" id="3.30.1360.120">
    <property type="entry name" value="Probable tRNA modification gtpase trme, domain 1"/>
    <property type="match status" value="1"/>
</dbReference>
<dbReference type="PANTHER" id="PTHR22602:SF0">
    <property type="entry name" value="TRANSFERASE CAF17, MITOCHONDRIAL-RELATED"/>
    <property type="match status" value="1"/>
</dbReference>
<dbReference type="AlphaFoldDB" id="A0A1D9MIW4"/>
<reference evidence="4 5" key="1">
    <citation type="submission" date="2016-10" db="EMBL/GenBank/DDBJ databases">
        <title>Actinomyces aegypiusis sp. nov., isolated from the Aegypius monachus in Qinghai Tibet Plateau China.</title>
        <authorList>
            <person name="Wang Y."/>
        </authorList>
    </citation>
    <scope>NUCLEOTIDE SEQUENCE [LARGE SCALE GENOMIC DNA]</scope>
    <source>
        <strain evidence="4 5">VUL4_3</strain>
    </source>
</reference>
<dbReference type="EMBL" id="CP017812">
    <property type="protein sequence ID" value="AOZ72133.1"/>
    <property type="molecule type" value="Genomic_DNA"/>
</dbReference>
<dbReference type="Pfam" id="PF25455">
    <property type="entry name" value="Beta-barrel_CAF17_C"/>
    <property type="match status" value="1"/>
</dbReference>
<proteinExistence type="predicted"/>
<dbReference type="InterPro" id="IPR017703">
    <property type="entry name" value="YgfZ/GCV_T_CS"/>
</dbReference>
<organism evidence="4 5">
    <name type="scientific">Boudabousia tangfeifanii</name>
    <dbReference type="NCBI Taxonomy" id="1912795"/>
    <lineage>
        <taxon>Bacteria</taxon>
        <taxon>Bacillati</taxon>
        <taxon>Actinomycetota</taxon>
        <taxon>Actinomycetes</taxon>
        <taxon>Actinomycetales</taxon>
        <taxon>Actinomycetaceae</taxon>
        <taxon>Boudabousia</taxon>
    </lineage>
</organism>
<evidence type="ECO:0000256" key="1">
    <source>
        <dbReference type="ARBA" id="ARBA00022946"/>
    </source>
</evidence>
<dbReference type="STRING" id="1912795.BK816_01500"/>
<dbReference type="RefSeq" id="WP_071163599.1">
    <property type="nucleotide sequence ID" value="NZ_CP017812.1"/>
</dbReference>
<feature type="region of interest" description="Disordered" evidence="2">
    <location>
        <begin position="414"/>
        <end position="440"/>
    </location>
</feature>
<dbReference type="Gene3D" id="2.40.30.160">
    <property type="match status" value="1"/>
</dbReference>
<dbReference type="InterPro" id="IPR057460">
    <property type="entry name" value="CAF17_C"/>
</dbReference>
<keyword evidence="5" id="KW-1185">Reference proteome</keyword>
<name>A0A1D9MIW4_9ACTO</name>
<feature type="region of interest" description="Disordered" evidence="2">
    <location>
        <begin position="28"/>
        <end position="66"/>
    </location>
</feature>
<dbReference type="InterPro" id="IPR027266">
    <property type="entry name" value="TrmE/GcvT-like"/>
</dbReference>
<dbReference type="InterPro" id="IPR045179">
    <property type="entry name" value="YgfZ/GcvT"/>
</dbReference>
<feature type="domain" description="CAF17 C-terminal" evidence="3">
    <location>
        <begin position="338"/>
        <end position="402"/>
    </location>
</feature>
<dbReference type="SUPFAM" id="SSF103025">
    <property type="entry name" value="Folate-binding domain"/>
    <property type="match status" value="1"/>
</dbReference>
<protein>
    <recommendedName>
        <fullName evidence="3">CAF17 C-terminal domain-containing protein</fullName>
    </recommendedName>
</protein>
<sequence length="440" mass="47913">MSLPAKALETLKQLPGAVIGDFPARVRDLPAPSASDDAPELAVDQADSTKTEDELPSNESPRGELPMHYGDLLGEQERLAHGQAVTVLPMGAIRLTGSERLTWLNNLVSQEMLDLHHQPKYWRETLWLDANGHITWQGFVADNGEETLILAEDAPALAEFLNRMRFRSDVQVTDLSETHLVLGDMIERELESELTDISGVPGIVLGARDPWPDELPGGTTYTGALPHAAHPGERQKRRLTLVRTEDALGWLGQLGTGFTGSVQAGTAPAEGCRWQYLAGYLAWEAQRIAAWRPTTSDFDGKALPHEFDLLRSAVHLHKGCYCGQETVARIVNVGRPPRRLAAVDLDGSEHELPERGATIKAGEKEDGTLLARAVHYEQGPIGLALLRRSLDARAVLQVGEVAAASTTIVAIDGKAEASPSDRPGKELRGQNLRGNRPRLN</sequence>
<dbReference type="KEGG" id="avu:BK816_01500"/>
<dbReference type="PANTHER" id="PTHR22602">
    <property type="entry name" value="TRANSFERASE CAF17, MITOCHONDRIAL-RELATED"/>
    <property type="match status" value="1"/>
</dbReference>
<evidence type="ECO:0000313" key="4">
    <source>
        <dbReference type="EMBL" id="AOZ72133.1"/>
    </source>
</evidence>
<dbReference type="Proteomes" id="UP000176288">
    <property type="component" value="Chromosome"/>
</dbReference>
<evidence type="ECO:0000259" key="3">
    <source>
        <dbReference type="Pfam" id="PF25455"/>
    </source>
</evidence>
<dbReference type="OrthoDB" id="9796287at2"/>
<accession>A0A1D9MIW4</accession>
<gene>
    <name evidence="4" type="ORF">BK816_01500</name>
</gene>
<dbReference type="GO" id="GO:0016226">
    <property type="term" value="P:iron-sulfur cluster assembly"/>
    <property type="evidence" value="ECO:0007669"/>
    <property type="project" value="TreeGrafter"/>
</dbReference>
<dbReference type="NCBIfam" id="TIGR03317">
    <property type="entry name" value="ygfZ_signature"/>
    <property type="match status" value="1"/>
</dbReference>